<feature type="compositionally biased region" description="Basic and acidic residues" evidence="5">
    <location>
        <begin position="39"/>
        <end position="55"/>
    </location>
</feature>
<reference evidence="8" key="1">
    <citation type="submission" date="2021-01" db="EMBL/GenBank/DDBJ databases">
        <authorList>
            <person name="Zahm M."/>
            <person name="Roques C."/>
            <person name="Cabau C."/>
            <person name="Klopp C."/>
            <person name="Donnadieu C."/>
            <person name="Jouanno E."/>
            <person name="Lampietro C."/>
            <person name="Louis A."/>
            <person name="Herpin A."/>
            <person name="Echchiki A."/>
            <person name="Berthelot C."/>
            <person name="Parey E."/>
            <person name="Roest-Crollius H."/>
            <person name="Braasch I."/>
            <person name="Postlethwait J."/>
            <person name="Bobe J."/>
            <person name="Montfort J."/>
            <person name="Bouchez O."/>
            <person name="Begum T."/>
            <person name="Mejri S."/>
            <person name="Adams A."/>
            <person name="Chen W.-J."/>
            <person name="Guiguen Y."/>
        </authorList>
    </citation>
    <scope>NUCLEOTIDE SEQUENCE</scope>
    <source>
        <tissue evidence="8">Blood</tissue>
    </source>
</reference>
<keyword evidence="3" id="KW-0325">Glycoprotein</keyword>
<evidence type="ECO:0000313" key="9">
    <source>
        <dbReference type="Proteomes" id="UP000829720"/>
    </source>
</evidence>
<dbReference type="FunFam" id="2.10.310.10:FF:000001">
    <property type="entry name" value="Serpin family A member 1"/>
    <property type="match status" value="1"/>
</dbReference>
<evidence type="ECO:0000256" key="6">
    <source>
        <dbReference type="SAM" id="SignalP"/>
    </source>
</evidence>
<evidence type="ECO:0000259" key="7">
    <source>
        <dbReference type="SMART" id="SM00093"/>
    </source>
</evidence>
<evidence type="ECO:0000256" key="5">
    <source>
        <dbReference type="SAM" id="MobiDB-lite"/>
    </source>
</evidence>
<keyword evidence="9" id="KW-1185">Reference proteome</keyword>
<dbReference type="FunFam" id="3.30.497.10:FF:000001">
    <property type="entry name" value="Serine protease inhibitor"/>
    <property type="match status" value="1"/>
</dbReference>
<dbReference type="OrthoDB" id="671595at2759"/>
<dbReference type="Pfam" id="PF00079">
    <property type="entry name" value="Serpin"/>
    <property type="match status" value="1"/>
</dbReference>
<dbReference type="GO" id="GO:0005615">
    <property type="term" value="C:extracellular space"/>
    <property type="evidence" value="ECO:0007669"/>
    <property type="project" value="InterPro"/>
</dbReference>
<feature type="region of interest" description="Disordered" evidence="5">
    <location>
        <begin position="27"/>
        <end position="55"/>
    </location>
</feature>
<gene>
    <name evidence="8" type="ORF">AGOR_G00087060</name>
</gene>
<dbReference type="FunFam" id="2.30.39.10:FF:000003">
    <property type="entry name" value="alpha-1-antitrypsin isoform X1"/>
    <property type="match status" value="1"/>
</dbReference>
<evidence type="ECO:0000313" key="8">
    <source>
        <dbReference type="EMBL" id="KAI1897806.1"/>
    </source>
</evidence>
<accession>A0A8T3DPA2</accession>
<dbReference type="PANTHER" id="PTHR11461:SF363">
    <property type="entry name" value="SERINE (OR CYSTEINE) PROTEINASE INHIBITOR, CLADE A (ALPHA-1 ANTIPROTEINASE, ANTITRYPSIN), MEMBER 1, LIKE PRECURSOR-RELATED"/>
    <property type="match status" value="1"/>
</dbReference>
<evidence type="ECO:0000256" key="4">
    <source>
        <dbReference type="RuleBase" id="RU000411"/>
    </source>
</evidence>
<dbReference type="PRINTS" id="PR00780">
    <property type="entry name" value="LEUSERPINII"/>
</dbReference>
<evidence type="ECO:0000256" key="2">
    <source>
        <dbReference type="ARBA" id="ARBA00022729"/>
    </source>
</evidence>
<dbReference type="PROSITE" id="PS00284">
    <property type="entry name" value="SERPIN"/>
    <property type="match status" value="1"/>
</dbReference>
<dbReference type="InterPro" id="IPR000215">
    <property type="entry name" value="Serpin_fam"/>
</dbReference>
<proteinExistence type="inferred from homology"/>
<sequence>MRGFLHCALASLLLCVAWSYPHHAGDHHPGHSHDHHLHHGQDEPHPAHGEGEDPCHKLSSPNADFAFALYKRLSAKADAESKNVFFSPLGIATALSLLSIGAKGDTHLQLFHTLGYDNLTGAQVNEGYEHLHHMLGHSKDTLQLDMGNALALQEGFKPIQKFLDDAKHYYQAEGFTVDYKKAEEAIKTINKFVADKTQNKIPELLTSVDSDTLMVLLNYIFFRGKWEKPFNPENTRKADFMVDDTTTVSVDMMRRSGRYSYYNDNENHTAVLMVPYSGKASMMILLPEKGKMKEVEAILSGDYIKHWHDSLYLNSVDLEMPKFSASGSYSMKEVLTEMGVVDAFTEKADLSGISEDVGLKVSKVSHKAVLSVDEKGTEAAGATAVEIMPMSLPDQVSLNRPFLLLIVEDTTRSILFMGKVVNPTAQ</sequence>
<dbReference type="GO" id="GO:0004867">
    <property type="term" value="F:serine-type endopeptidase inhibitor activity"/>
    <property type="evidence" value="ECO:0007669"/>
    <property type="project" value="InterPro"/>
</dbReference>
<protein>
    <recommendedName>
        <fullName evidence="7">Serpin domain-containing protein</fullName>
    </recommendedName>
</protein>
<feature type="domain" description="Serpin" evidence="7">
    <location>
        <begin position="67"/>
        <end position="423"/>
    </location>
</feature>
<keyword evidence="2 6" id="KW-0732">Signal</keyword>
<dbReference type="SUPFAM" id="SSF56574">
    <property type="entry name" value="Serpins"/>
    <property type="match status" value="1"/>
</dbReference>
<evidence type="ECO:0000256" key="3">
    <source>
        <dbReference type="ARBA" id="ARBA00023180"/>
    </source>
</evidence>
<dbReference type="Gene3D" id="2.30.39.10">
    <property type="entry name" value="Alpha-1-antitrypsin, domain 1"/>
    <property type="match status" value="1"/>
</dbReference>
<dbReference type="Gene3D" id="2.10.310.10">
    <property type="entry name" value="Serpins superfamily"/>
    <property type="match status" value="1"/>
</dbReference>
<dbReference type="InterPro" id="IPR042185">
    <property type="entry name" value="Serpin_sf_2"/>
</dbReference>
<dbReference type="SMART" id="SM00093">
    <property type="entry name" value="SERPIN"/>
    <property type="match status" value="1"/>
</dbReference>
<comment type="similarity">
    <text evidence="1 4">Belongs to the serpin family.</text>
</comment>
<dbReference type="InterPro" id="IPR042178">
    <property type="entry name" value="Serpin_sf_1"/>
</dbReference>
<name>A0A8T3DPA2_9TELE</name>
<dbReference type="EMBL" id="JAERUA010000007">
    <property type="protein sequence ID" value="KAI1897806.1"/>
    <property type="molecule type" value="Genomic_DNA"/>
</dbReference>
<feature type="signal peptide" evidence="6">
    <location>
        <begin position="1"/>
        <end position="19"/>
    </location>
</feature>
<dbReference type="InterPro" id="IPR036186">
    <property type="entry name" value="Serpin_sf"/>
</dbReference>
<dbReference type="Proteomes" id="UP000829720">
    <property type="component" value="Unassembled WGS sequence"/>
</dbReference>
<evidence type="ECO:0000256" key="1">
    <source>
        <dbReference type="ARBA" id="ARBA00009500"/>
    </source>
</evidence>
<dbReference type="AlphaFoldDB" id="A0A8T3DPA2"/>
<dbReference type="Gene3D" id="3.30.497.10">
    <property type="entry name" value="Antithrombin, subunit I, domain 2"/>
    <property type="match status" value="1"/>
</dbReference>
<dbReference type="PANTHER" id="PTHR11461">
    <property type="entry name" value="SERINE PROTEASE INHIBITOR, SERPIN"/>
    <property type="match status" value="1"/>
</dbReference>
<organism evidence="8 9">
    <name type="scientific">Albula goreensis</name>
    <dbReference type="NCBI Taxonomy" id="1534307"/>
    <lineage>
        <taxon>Eukaryota</taxon>
        <taxon>Metazoa</taxon>
        <taxon>Chordata</taxon>
        <taxon>Craniata</taxon>
        <taxon>Vertebrata</taxon>
        <taxon>Euteleostomi</taxon>
        <taxon>Actinopterygii</taxon>
        <taxon>Neopterygii</taxon>
        <taxon>Teleostei</taxon>
        <taxon>Albuliformes</taxon>
        <taxon>Albulidae</taxon>
        <taxon>Albula</taxon>
    </lineage>
</organism>
<comment type="caution">
    <text evidence="8">The sequence shown here is derived from an EMBL/GenBank/DDBJ whole genome shotgun (WGS) entry which is preliminary data.</text>
</comment>
<dbReference type="InterPro" id="IPR023796">
    <property type="entry name" value="Serpin_dom"/>
</dbReference>
<dbReference type="InterPro" id="IPR023795">
    <property type="entry name" value="Serpin_CS"/>
</dbReference>
<feature type="chain" id="PRO_5035800708" description="Serpin domain-containing protein" evidence="6">
    <location>
        <begin position="20"/>
        <end position="426"/>
    </location>
</feature>